<evidence type="ECO:0000313" key="9">
    <source>
        <dbReference type="EMBL" id="MBC3757635.1"/>
    </source>
</evidence>
<dbReference type="PANTHER" id="PTHR30081">
    <property type="entry name" value="PROTEIN-EXPORT MEMBRANE PROTEIN SEC"/>
    <property type="match status" value="1"/>
</dbReference>
<dbReference type="RefSeq" id="WP_186559317.1">
    <property type="nucleotide sequence ID" value="NZ_JACNMF010000001.1"/>
</dbReference>
<organism evidence="9 10">
    <name type="scientific">Hyunsoonleella aquatilis</name>
    <dbReference type="NCBI Taxonomy" id="2762758"/>
    <lineage>
        <taxon>Bacteria</taxon>
        <taxon>Pseudomonadati</taxon>
        <taxon>Bacteroidota</taxon>
        <taxon>Flavobacteriia</taxon>
        <taxon>Flavobacteriales</taxon>
        <taxon>Flavobacteriaceae</taxon>
    </lineage>
</organism>
<protein>
    <recommendedName>
        <fullName evidence="8">SecDF P1 head subdomain domain-containing protein</fullName>
    </recommendedName>
</protein>
<evidence type="ECO:0000313" key="10">
    <source>
        <dbReference type="Proteomes" id="UP000656244"/>
    </source>
</evidence>
<dbReference type="PANTHER" id="PTHR30081:SF1">
    <property type="entry name" value="PROTEIN TRANSLOCASE SUBUNIT SECD"/>
    <property type="match status" value="1"/>
</dbReference>
<evidence type="ECO:0000256" key="7">
    <source>
        <dbReference type="ARBA" id="ARBA00023136"/>
    </source>
</evidence>
<proteinExistence type="predicted"/>
<sequence length="309" mass="34407">MKKILLLTVFAILFSCDAFKQKEEHRFVYAFENESDWSKSEQLKTIEVIKTRLNGVGVQNEVKRFGEKHLEVLVKVAQLDVQRLDQLIINQGKLEFWELYKAEEFLSYIGETLYTIEESNTSDSLKVTSKFDLSPGYQGGPIVIHVKQDDSETVLNLLNSEASRPNLPSEFKNVKFLFGIEENGRLPIYAIRSNEDNKAPLTGEVITKANNAFGPTGRPEISIEMNQDGALIWERLTGRAFQKGTSIAITLNNVVYSAPGVTAGPIKGGRSSVSGNFTAEEAQDLAIILSSGQVIPELKLIEYSAVSNR</sequence>
<name>A0A923HDW3_9FLAO</name>
<evidence type="ECO:0000256" key="2">
    <source>
        <dbReference type="ARBA" id="ARBA00022475"/>
    </source>
</evidence>
<dbReference type="InterPro" id="IPR022813">
    <property type="entry name" value="SecD/SecF_arch_bac"/>
</dbReference>
<evidence type="ECO:0000259" key="8">
    <source>
        <dbReference type="Pfam" id="PF22599"/>
    </source>
</evidence>
<evidence type="ECO:0000256" key="5">
    <source>
        <dbReference type="ARBA" id="ARBA00022989"/>
    </source>
</evidence>
<comment type="caution">
    <text evidence="9">The sequence shown here is derived from an EMBL/GenBank/DDBJ whole genome shotgun (WGS) entry which is preliminary data.</text>
</comment>
<keyword evidence="2" id="KW-1003">Cell membrane</keyword>
<keyword evidence="4" id="KW-0653">Protein transport</keyword>
<dbReference type="InterPro" id="IPR054384">
    <property type="entry name" value="SecDF_P1_head"/>
</dbReference>
<keyword evidence="1" id="KW-0813">Transport</keyword>
<evidence type="ECO:0000256" key="4">
    <source>
        <dbReference type="ARBA" id="ARBA00022927"/>
    </source>
</evidence>
<gene>
    <name evidence="9" type="ORF">H7U19_04425</name>
</gene>
<reference evidence="9" key="1">
    <citation type="submission" date="2020-08" db="EMBL/GenBank/DDBJ databases">
        <title>Hyunsoonleella sp. strain SJ7 genome sequencing and assembly.</title>
        <authorList>
            <person name="Kim I."/>
        </authorList>
    </citation>
    <scope>NUCLEOTIDE SEQUENCE</scope>
    <source>
        <strain evidence="9">SJ7</strain>
    </source>
</reference>
<dbReference type="GO" id="GO:0015031">
    <property type="term" value="P:protein transport"/>
    <property type="evidence" value="ECO:0007669"/>
    <property type="project" value="UniProtKB-KW"/>
</dbReference>
<dbReference type="Proteomes" id="UP000656244">
    <property type="component" value="Unassembled WGS sequence"/>
</dbReference>
<dbReference type="AlphaFoldDB" id="A0A923HDW3"/>
<evidence type="ECO:0000256" key="3">
    <source>
        <dbReference type="ARBA" id="ARBA00022692"/>
    </source>
</evidence>
<evidence type="ECO:0000256" key="6">
    <source>
        <dbReference type="ARBA" id="ARBA00023010"/>
    </source>
</evidence>
<keyword evidence="6" id="KW-0811">Translocation</keyword>
<dbReference type="Gene3D" id="3.30.70.3220">
    <property type="match status" value="1"/>
</dbReference>
<feature type="domain" description="SecDF P1 head subdomain" evidence="8">
    <location>
        <begin position="198"/>
        <end position="293"/>
    </location>
</feature>
<keyword evidence="7" id="KW-0472">Membrane</keyword>
<dbReference type="EMBL" id="JACNMF010000001">
    <property type="protein sequence ID" value="MBC3757635.1"/>
    <property type="molecule type" value="Genomic_DNA"/>
</dbReference>
<evidence type="ECO:0000256" key="1">
    <source>
        <dbReference type="ARBA" id="ARBA00022448"/>
    </source>
</evidence>
<keyword evidence="10" id="KW-1185">Reference proteome</keyword>
<dbReference type="Pfam" id="PF22599">
    <property type="entry name" value="SecDF_P1_head"/>
    <property type="match status" value="1"/>
</dbReference>
<dbReference type="PROSITE" id="PS51257">
    <property type="entry name" value="PROKAR_LIPOPROTEIN"/>
    <property type="match status" value="1"/>
</dbReference>
<keyword evidence="5" id="KW-1133">Transmembrane helix</keyword>
<dbReference type="Gene3D" id="3.30.1360.200">
    <property type="match status" value="1"/>
</dbReference>
<keyword evidence="3" id="KW-0812">Transmembrane</keyword>
<accession>A0A923HDW3</accession>
<dbReference type="GO" id="GO:0005886">
    <property type="term" value="C:plasma membrane"/>
    <property type="evidence" value="ECO:0007669"/>
    <property type="project" value="TreeGrafter"/>
</dbReference>